<feature type="chain" id="PRO_5021899936" evidence="8">
    <location>
        <begin position="28"/>
        <end position="1145"/>
    </location>
</feature>
<comment type="caution">
    <text evidence="10">The sequence shown here is derived from an EMBL/GenBank/DDBJ whole genome shotgun (WGS) entry which is preliminary data.</text>
</comment>
<dbReference type="NCBIfam" id="TIGR04056">
    <property type="entry name" value="OMP_RagA_SusC"/>
    <property type="match status" value="1"/>
</dbReference>
<evidence type="ECO:0000256" key="2">
    <source>
        <dbReference type="ARBA" id="ARBA00022448"/>
    </source>
</evidence>
<dbReference type="InterPro" id="IPR023996">
    <property type="entry name" value="TonB-dep_OMP_SusC/RagA"/>
</dbReference>
<dbReference type="Pfam" id="PF13715">
    <property type="entry name" value="CarbopepD_reg_2"/>
    <property type="match status" value="1"/>
</dbReference>
<dbReference type="PROSITE" id="PS52016">
    <property type="entry name" value="TONB_DEPENDENT_REC_3"/>
    <property type="match status" value="1"/>
</dbReference>
<comment type="similarity">
    <text evidence="7">Belongs to the TonB-dependent receptor family.</text>
</comment>
<evidence type="ECO:0000256" key="4">
    <source>
        <dbReference type="ARBA" id="ARBA00022692"/>
    </source>
</evidence>
<evidence type="ECO:0000256" key="1">
    <source>
        <dbReference type="ARBA" id="ARBA00004571"/>
    </source>
</evidence>
<organism evidence="10 11">
    <name type="scientific">Chitinophaga polysaccharea</name>
    <dbReference type="NCBI Taxonomy" id="1293035"/>
    <lineage>
        <taxon>Bacteria</taxon>
        <taxon>Pseudomonadati</taxon>
        <taxon>Bacteroidota</taxon>
        <taxon>Chitinophagia</taxon>
        <taxon>Chitinophagales</taxon>
        <taxon>Chitinophagaceae</taxon>
        <taxon>Chitinophaga</taxon>
    </lineage>
</organism>
<feature type="domain" description="TonB-dependent receptor plug" evidence="9">
    <location>
        <begin position="122"/>
        <end position="241"/>
    </location>
</feature>
<dbReference type="OrthoDB" id="9768177at2"/>
<keyword evidence="6 7" id="KW-0998">Cell outer membrane</keyword>
<evidence type="ECO:0000256" key="5">
    <source>
        <dbReference type="ARBA" id="ARBA00023136"/>
    </source>
</evidence>
<dbReference type="SUPFAM" id="SSF49464">
    <property type="entry name" value="Carboxypeptidase regulatory domain-like"/>
    <property type="match status" value="1"/>
</dbReference>
<dbReference type="InterPro" id="IPR012910">
    <property type="entry name" value="Plug_dom"/>
</dbReference>
<dbReference type="Gene3D" id="2.170.130.10">
    <property type="entry name" value="TonB-dependent receptor, plug domain"/>
    <property type="match status" value="1"/>
</dbReference>
<feature type="signal peptide" evidence="8">
    <location>
        <begin position="1"/>
        <end position="27"/>
    </location>
</feature>
<keyword evidence="5 7" id="KW-0472">Membrane</keyword>
<dbReference type="SUPFAM" id="SSF56935">
    <property type="entry name" value="Porins"/>
    <property type="match status" value="1"/>
</dbReference>
<keyword evidence="2 7" id="KW-0813">Transport</keyword>
<dbReference type="NCBIfam" id="TIGR04057">
    <property type="entry name" value="SusC_RagA_signa"/>
    <property type="match status" value="1"/>
</dbReference>
<dbReference type="AlphaFoldDB" id="A0A561PRG4"/>
<keyword evidence="11" id="KW-1185">Reference proteome</keyword>
<dbReference type="Pfam" id="PF07715">
    <property type="entry name" value="Plug"/>
    <property type="match status" value="1"/>
</dbReference>
<dbReference type="Gene3D" id="2.40.170.20">
    <property type="entry name" value="TonB-dependent receptor, beta-barrel domain"/>
    <property type="match status" value="1"/>
</dbReference>
<keyword evidence="3 7" id="KW-1134">Transmembrane beta strand</keyword>
<evidence type="ECO:0000256" key="7">
    <source>
        <dbReference type="PROSITE-ProRule" id="PRU01360"/>
    </source>
</evidence>
<evidence type="ECO:0000256" key="3">
    <source>
        <dbReference type="ARBA" id="ARBA00022452"/>
    </source>
</evidence>
<dbReference type="RefSeq" id="WP_145670684.1">
    <property type="nucleotide sequence ID" value="NZ_VIWO01000004.1"/>
</dbReference>
<keyword evidence="8" id="KW-0732">Signal</keyword>
<accession>A0A561PRG4</accession>
<evidence type="ECO:0000259" key="9">
    <source>
        <dbReference type="Pfam" id="PF07715"/>
    </source>
</evidence>
<dbReference type="GO" id="GO:0009279">
    <property type="term" value="C:cell outer membrane"/>
    <property type="evidence" value="ECO:0007669"/>
    <property type="project" value="UniProtKB-SubCell"/>
</dbReference>
<protein>
    <submittedName>
        <fullName evidence="10">Iron complex outermembrane receptor protein</fullName>
    </submittedName>
</protein>
<evidence type="ECO:0000313" key="10">
    <source>
        <dbReference type="EMBL" id="TWF40706.1"/>
    </source>
</evidence>
<dbReference type="InterPro" id="IPR039426">
    <property type="entry name" value="TonB-dep_rcpt-like"/>
</dbReference>
<evidence type="ECO:0000256" key="8">
    <source>
        <dbReference type="SAM" id="SignalP"/>
    </source>
</evidence>
<dbReference type="Gene3D" id="2.60.40.1120">
    <property type="entry name" value="Carboxypeptidase-like, regulatory domain"/>
    <property type="match status" value="1"/>
</dbReference>
<dbReference type="InterPro" id="IPR036942">
    <property type="entry name" value="Beta-barrel_TonB_sf"/>
</dbReference>
<sequence>MWKQLPTCIGYMILSCLLLSLSITVNAQQTKIIGKVTGPGNVPVPGVTVLIKGNTTRGTATDLNGNYTIQAAADATLTFSAVGYIKQETPVGGRSIINITLVEDNKQLGELVVTALGVRKEKKKLGYSVTELKGEELAVTNEINPVNALQGKVAGVQIDQGAGGLFGSTKILIRGNSTLGNNNQPIFVIDGVIMDNNTFSGTGRDFGNDLKNLNMEDFESVSVLKGSAAAALYGSRAINGVILITTKKGKAQKGIGVNVTQSYNVFKPYSGPDFQNEYGGGTVGAFFTDNRDQNYKPEDAWRTKVFPIDPATGKPYIDRQVGRELENWGPKFTGQEVTNYDGTTTRYVAQPHNFLDAFQTGRGYATNIAMDGGNDKSTFRLSYTRDQSDGIVRMNSMVKNAFDLRVTHNINKWITADVSANYTVFNGKNPPRLGGLDAFASYNFGKLFSWVLPRNYDTKYWMQRDKYVSVFGGTPNPGDPAEPNKAPESRFWFNLFENSYIQDEQNIRGRIALTATLNPWAKLQLEGNVNNLYLRNENKELGQGHDFTGGLYGLGHTSKESYFLKWMLMVNKNLTKDLELNGYIGGETQRYNTTYNYSETRGGLSYPGNYFIANSVQTPFTEGGVKSRKAFNSLYASADLAFKNQLFLLATWRGDWSSALTYTNGTGNNFYNYPAVSLSWLFSETFKLPDWISYGKLRANIAALGKDTDPFGINPGFAFNGYTNSNTTDYPISTYTRYPDPLTGKFIALVPNLKPERKIAKEIGAEMRFLKNRIGFDISLYQDNTKNQIISIGTPPETGLEGIIINAGNIQNKGIELMITGTPVQTKNFEWNTSFNYSRNRNLIVDLYAGRNEYDLGANIGEISTWAIVGKSYGTLRTTIHSSPYQATDANGNPIASPNNGKPILAWRSDARAAFPARSNTLQDVGDINAKFRGGWENTFRYKNFSLGVLLDAKFGGDFVLLTYRYGTHTGVFPNTLAGRDASHGGITWTSKYDNQTYDDGLIPDGVFAKGQMVTQPNGSQVDVGGMSYQEAYNKGYVEPTHAPQFYYRYGSSSTGVADYWIKKNSWISLRQVSLSYRFSPKICEKLHLNNLSLAVVGRDLLYLYNSLPFNYNPASNNSNNTAFSGEEGFLPMVRSIAGTIRVGF</sequence>
<dbReference type="Proteomes" id="UP000320811">
    <property type="component" value="Unassembled WGS sequence"/>
</dbReference>
<dbReference type="PROSITE" id="PS51257">
    <property type="entry name" value="PROKAR_LIPOPROTEIN"/>
    <property type="match status" value="1"/>
</dbReference>
<keyword evidence="4 7" id="KW-0812">Transmembrane</keyword>
<dbReference type="InterPro" id="IPR023997">
    <property type="entry name" value="TonB-dep_OMP_SusC/RagA_CS"/>
</dbReference>
<dbReference type="InterPro" id="IPR037066">
    <property type="entry name" value="Plug_dom_sf"/>
</dbReference>
<evidence type="ECO:0000256" key="6">
    <source>
        <dbReference type="ARBA" id="ARBA00023237"/>
    </source>
</evidence>
<evidence type="ECO:0000313" key="11">
    <source>
        <dbReference type="Proteomes" id="UP000320811"/>
    </source>
</evidence>
<keyword evidence="10" id="KW-0675">Receptor</keyword>
<dbReference type="InterPro" id="IPR008969">
    <property type="entry name" value="CarboxyPept-like_regulatory"/>
</dbReference>
<proteinExistence type="inferred from homology"/>
<reference evidence="10 11" key="1">
    <citation type="submission" date="2019-06" db="EMBL/GenBank/DDBJ databases">
        <title>Sorghum-associated microbial communities from plants grown in Nebraska, USA.</title>
        <authorList>
            <person name="Schachtman D."/>
        </authorList>
    </citation>
    <scope>NUCLEOTIDE SEQUENCE [LARGE SCALE GENOMIC DNA]</scope>
    <source>
        <strain evidence="10 11">1209</strain>
    </source>
</reference>
<name>A0A561PRG4_9BACT</name>
<gene>
    <name evidence="10" type="ORF">FHW36_104390</name>
</gene>
<dbReference type="EMBL" id="VIWO01000004">
    <property type="protein sequence ID" value="TWF40706.1"/>
    <property type="molecule type" value="Genomic_DNA"/>
</dbReference>
<comment type="subcellular location">
    <subcellularLocation>
        <location evidence="1 7">Cell outer membrane</location>
        <topology evidence="1 7">Multi-pass membrane protein</topology>
    </subcellularLocation>
</comment>